<dbReference type="Pfam" id="PF08240">
    <property type="entry name" value="ADH_N"/>
    <property type="match status" value="1"/>
</dbReference>
<keyword evidence="2" id="KW-0560">Oxidoreductase</keyword>
<evidence type="ECO:0000313" key="5">
    <source>
        <dbReference type="Proteomes" id="UP000469385"/>
    </source>
</evidence>
<dbReference type="InterPro" id="IPR036291">
    <property type="entry name" value="NAD(P)-bd_dom_sf"/>
</dbReference>
<dbReference type="InterPro" id="IPR013149">
    <property type="entry name" value="ADH-like_C"/>
</dbReference>
<reference evidence="4 5" key="1">
    <citation type="submission" date="2019-12" db="EMBL/GenBank/DDBJ databases">
        <authorList>
            <person name="Huq M.A."/>
        </authorList>
    </citation>
    <scope>NUCLEOTIDE SEQUENCE [LARGE SCALE GENOMIC DNA]</scope>
    <source>
        <strain evidence="4 5">MAH-25</strain>
    </source>
</reference>
<dbReference type="RefSeq" id="WP_157399143.1">
    <property type="nucleotide sequence ID" value="NZ_WSEL01000009.1"/>
</dbReference>
<feature type="domain" description="Enoyl reductase (ER)" evidence="3">
    <location>
        <begin position="10"/>
        <end position="322"/>
    </location>
</feature>
<dbReference type="InterPro" id="IPR011032">
    <property type="entry name" value="GroES-like_sf"/>
</dbReference>
<dbReference type="Gene3D" id="3.90.180.10">
    <property type="entry name" value="Medium-chain alcohol dehydrogenases, catalytic domain"/>
    <property type="match status" value="1"/>
</dbReference>
<protein>
    <submittedName>
        <fullName evidence="4">Zinc-binding dehydrogenase</fullName>
    </submittedName>
</protein>
<dbReference type="AlphaFoldDB" id="A0A6N8IYC2"/>
<evidence type="ECO:0000259" key="3">
    <source>
        <dbReference type="SMART" id="SM00829"/>
    </source>
</evidence>
<accession>A0A6N8IYC2</accession>
<name>A0A6N8IYC2_9BURK</name>
<gene>
    <name evidence="4" type="ORF">GON04_16440</name>
</gene>
<sequence length="328" mass="34392">MQSWWMQMTDTDTVLELRDSPTPTPGPGQLLVRVAAAGLNRGEFLLGHGLHGKPGSWKAIGGEGAGEVVAVGAQVQGLRPGDRVMGRCAGAFSEFALMEAAEAIPMPASLSWEQAAGIPLTFLVTYDMLVLQGRLQAGEWLLVNGVSSGVGVASLQLGKALGARVIGTSGSSAKLDALKPLGLDVALCTRGPDFAPAVMEATGQKGANLVVNTVGGTVFPENIRCMAFEGRHATVGYVDGVVKAEIDLEAVHAKRLTLFGVSNKLRTKQQRAAAVPRFVAEVMPHFASGRIQPQVDRVVDFAQLEQAKARMELGAHVGKIILRGPSAA</sequence>
<dbReference type="Gene3D" id="3.40.50.720">
    <property type="entry name" value="NAD(P)-binding Rossmann-like Domain"/>
    <property type="match status" value="1"/>
</dbReference>
<evidence type="ECO:0000313" key="4">
    <source>
        <dbReference type="EMBL" id="MVQ31050.1"/>
    </source>
</evidence>
<dbReference type="InterPro" id="IPR013154">
    <property type="entry name" value="ADH-like_N"/>
</dbReference>
<dbReference type="PANTHER" id="PTHR48106">
    <property type="entry name" value="QUINONE OXIDOREDUCTASE PIG3-RELATED"/>
    <property type="match status" value="1"/>
</dbReference>
<keyword evidence="5" id="KW-1185">Reference proteome</keyword>
<dbReference type="InterPro" id="IPR020843">
    <property type="entry name" value="ER"/>
</dbReference>
<dbReference type="SUPFAM" id="SSF51735">
    <property type="entry name" value="NAD(P)-binding Rossmann-fold domains"/>
    <property type="match status" value="1"/>
</dbReference>
<dbReference type="PANTHER" id="PTHR48106:SF18">
    <property type="entry name" value="QUINONE OXIDOREDUCTASE PIG3"/>
    <property type="match status" value="1"/>
</dbReference>
<dbReference type="GO" id="GO:0016651">
    <property type="term" value="F:oxidoreductase activity, acting on NAD(P)H"/>
    <property type="evidence" value="ECO:0007669"/>
    <property type="project" value="TreeGrafter"/>
</dbReference>
<dbReference type="SUPFAM" id="SSF50129">
    <property type="entry name" value="GroES-like"/>
    <property type="match status" value="1"/>
</dbReference>
<dbReference type="EMBL" id="WSEL01000009">
    <property type="protein sequence ID" value="MVQ31050.1"/>
    <property type="molecule type" value="Genomic_DNA"/>
</dbReference>
<keyword evidence="1" id="KW-0521">NADP</keyword>
<dbReference type="Proteomes" id="UP000469385">
    <property type="component" value="Unassembled WGS sequence"/>
</dbReference>
<dbReference type="SMART" id="SM00829">
    <property type="entry name" value="PKS_ER"/>
    <property type="match status" value="1"/>
</dbReference>
<dbReference type="GO" id="GO:0070402">
    <property type="term" value="F:NADPH binding"/>
    <property type="evidence" value="ECO:0007669"/>
    <property type="project" value="TreeGrafter"/>
</dbReference>
<evidence type="ECO:0000256" key="1">
    <source>
        <dbReference type="ARBA" id="ARBA00022857"/>
    </source>
</evidence>
<proteinExistence type="predicted"/>
<comment type="caution">
    <text evidence="4">The sequence shown here is derived from an EMBL/GenBank/DDBJ whole genome shotgun (WGS) entry which is preliminary data.</text>
</comment>
<dbReference type="Pfam" id="PF00107">
    <property type="entry name" value="ADH_zinc_N"/>
    <property type="match status" value="1"/>
</dbReference>
<organism evidence="4 5">
    <name type="scientific">Ramlibacter pinisoli</name>
    <dbReference type="NCBI Taxonomy" id="2682844"/>
    <lineage>
        <taxon>Bacteria</taxon>
        <taxon>Pseudomonadati</taxon>
        <taxon>Pseudomonadota</taxon>
        <taxon>Betaproteobacteria</taxon>
        <taxon>Burkholderiales</taxon>
        <taxon>Comamonadaceae</taxon>
        <taxon>Ramlibacter</taxon>
    </lineage>
</organism>
<evidence type="ECO:0000256" key="2">
    <source>
        <dbReference type="ARBA" id="ARBA00023002"/>
    </source>
</evidence>